<gene>
    <name evidence="1" type="ORF">EAS64_09640</name>
</gene>
<accession>A0A6P2C0K8</accession>
<keyword evidence="2" id="KW-1185">Reference proteome</keyword>
<dbReference type="AlphaFoldDB" id="A0A6P2C0K8"/>
<evidence type="ECO:0008006" key="3">
    <source>
        <dbReference type="Google" id="ProtNLM"/>
    </source>
</evidence>
<dbReference type="Proteomes" id="UP000460272">
    <property type="component" value="Unassembled WGS sequence"/>
</dbReference>
<evidence type="ECO:0000313" key="2">
    <source>
        <dbReference type="Proteomes" id="UP000460272"/>
    </source>
</evidence>
<dbReference type="EMBL" id="RPFW01000002">
    <property type="protein sequence ID" value="TVZ04894.1"/>
    <property type="molecule type" value="Genomic_DNA"/>
</dbReference>
<reference evidence="1 2" key="1">
    <citation type="submission" date="2018-11" db="EMBL/GenBank/DDBJ databases">
        <title>Trebonia kvetii gen.nov., sp.nov., a novel acidophilic actinobacterium, and proposal of the new actinobacterial family Treboniaceae fam. nov.</title>
        <authorList>
            <person name="Rapoport D."/>
            <person name="Sagova-Mareckova M."/>
            <person name="Sedlacek I."/>
            <person name="Provaznik J."/>
            <person name="Kralova S."/>
            <person name="Pavlinic D."/>
            <person name="Benes V."/>
            <person name="Kopecky J."/>
        </authorList>
    </citation>
    <scope>NUCLEOTIDE SEQUENCE [LARGE SCALE GENOMIC DNA]</scope>
    <source>
        <strain evidence="1 2">15Tr583</strain>
    </source>
</reference>
<comment type="caution">
    <text evidence="1">The sequence shown here is derived from an EMBL/GenBank/DDBJ whole genome shotgun (WGS) entry which is preliminary data.</text>
</comment>
<evidence type="ECO:0000313" key="1">
    <source>
        <dbReference type="EMBL" id="TVZ04894.1"/>
    </source>
</evidence>
<organism evidence="1 2">
    <name type="scientific">Trebonia kvetii</name>
    <dbReference type="NCBI Taxonomy" id="2480626"/>
    <lineage>
        <taxon>Bacteria</taxon>
        <taxon>Bacillati</taxon>
        <taxon>Actinomycetota</taxon>
        <taxon>Actinomycetes</taxon>
        <taxon>Streptosporangiales</taxon>
        <taxon>Treboniaceae</taxon>
        <taxon>Trebonia</taxon>
    </lineage>
</organism>
<sequence>MLYRAVRREEDGGVESLADLLEQRAFRCRLVPERALASVEEAEGFLRDRGLLTRTADCALPSLYEACHEDPYQAGGAGFASWPATKWPWFGALAERGYLPTAVHRGKNLLVSAEVAALLDPVCRAEIARMRAADRGWARLLDHLAAAGPSSIDDLRTELGLKRPELKALRSPLERCGAIVSRSPVVAAGEGHRHSSELARWDQAYPGAGGTDADPRRAFGDLLVAGVRAAVVAPEADLPRWFSWQWYLTGPLIDDLVREGRLRRVAGQVVATRKSSPVDMRSPSGRPAK</sequence>
<name>A0A6P2C0K8_9ACTN</name>
<proteinExistence type="predicted"/>
<protein>
    <recommendedName>
        <fullName evidence="3">Winged helix DNA-binding domain-containing protein</fullName>
    </recommendedName>
</protein>
<dbReference type="RefSeq" id="WP_145852600.1">
    <property type="nucleotide sequence ID" value="NZ_RPFW01000002.1"/>
</dbReference>